<accession>A0A1I7Y4F5</accession>
<evidence type="ECO:0000313" key="1">
    <source>
        <dbReference type="Proteomes" id="UP000095287"/>
    </source>
</evidence>
<name>A0A1I7Y4F5_9BILA</name>
<dbReference type="Proteomes" id="UP000095287">
    <property type="component" value="Unplaced"/>
</dbReference>
<reference evidence="2" key="1">
    <citation type="submission" date="2016-11" db="UniProtKB">
        <authorList>
            <consortium name="WormBaseParasite"/>
        </authorList>
    </citation>
    <scope>IDENTIFICATION</scope>
</reference>
<organism evidence="1 2">
    <name type="scientific">Steinernema glaseri</name>
    <dbReference type="NCBI Taxonomy" id="37863"/>
    <lineage>
        <taxon>Eukaryota</taxon>
        <taxon>Metazoa</taxon>
        <taxon>Ecdysozoa</taxon>
        <taxon>Nematoda</taxon>
        <taxon>Chromadorea</taxon>
        <taxon>Rhabditida</taxon>
        <taxon>Tylenchina</taxon>
        <taxon>Panagrolaimomorpha</taxon>
        <taxon>Strongyloidoidea</taxon>
        <taxon>Steinernematidae</taxon>
        <taxon>Steinernema</taxon>
    </lineage>
</organism>
<evidence type="ECO:0000313" key="2">
    <source>
        <dbReference type="WBParaSite" id="L893_g12630.t1"/>
    </source>
</evidence>
<protein>
    <submittedName>
        <fullName evidence="2">Ephrin_rec_like domain-containing protein</fullName>
    </submittedName>
</protein>
<keyword evidence="1" id="KW-1185">Reference proteome</keyword>
<dbReference type="WBParaSite" id="L893_g12630.t1">
    <property type="protein sequence ID" value="L893_g12630.t1"/>
    <property type="gene ID" value="L893_g12630"/>
</dbReference>
<proteinExistence type="predicted"/>
<sequence length="264" mass="28506">ISFREQVITDGLQGHGVRVRYTELGAKYVGTFTPEKPVGTLHDCTAMAYRGKAIGYRIHMGDDKMKLMAFEFATPNLAPITNFLSKPCDSEIGDCTLVDQIDVVDGKAICCAPDETHQKGTTLCCPSGQSYSKLGDTERCCPDGKNLSMSANGALGCCPKGEHFEKNEGDVGYCCPDGQHLERSKDGNHGCCGDGYVLKGFYKGIEKCCKADSTFYQDSGLCCGPGFHQSITADGYTTCCRKGLRAYRTSSGEYGCCRENAVCT</sequence>
<dbReference type="AlphaFoldDB" id="A0A1I7Y4F5"/>